<feature type="domain" description="Recombinase" evidence="3">
    <location>
        <begin position="156"/>
        <end position="258"/>
    </location>
</feature>
<keyword evidence="5" id="KW-1185">Reference proteome</keyword>
<dbReference type="InterPro" id="IPR038109">
    <property type="entry name" value="DNA_bind_recomb_sf"/>
</dbReference>
<evidence type="ECO:0000259" key="3">
    <source>
        <dbReference type="PROSITE" id="PS51737"/>
    </source>
</evidence>
<dbReference type="Gene3D" id="3.40.50.1390">
    <property type="entry name" value="Resolvase, N-terminal catalytic domain"/>
    <property type="match status" value="1"/>
</dbReference>
<evidence type="ECO:0000259" key="2">
    <source>
        <dbReference type="PROSITE" id="PS51736"/>
    </source>
</evidence>
<dbReference type="GO" id="GO:0000150">
    <property type="term" value="F:DNA strand exchange activity"/>
    <property type="evidence" value="ECO:0007669"/>
    <property type="project" value="InterPro"/>
</dbReference>
<dbReference type="GO" id="GO:0003677">
    <property type="term" value="F:DNA binding"/>
    <property type="evidence" value="ECO:0007669"/>
    <property type="project" value="InterPro"/>
</dbReference>
<dbReference type="PANTHER" id="PTHR30461:SF23">
    <property type="entry name" value="DNA RECOMBINASE-RELATED"/>
    <property type="match status" value="1"/>
</dbReference>
<organism evidence="4 5">
    <name type="scientific">Romboutsia ilealis</name>
    <dbReference type="NCBI Taxonomy" id="1115758"/>
    <lineage>
        <taxon>Bacteria</taxon>
        <taxon>Bacillati</taxon>
        <taxon>Bacillota</taxon>
        <taxon>Clostridia</taxon>
        <taxon>Peptostreptococcales</taxon>
        <taxon>Peptostreptococcaceae</taxon>
        <taxon>Romboutsia</taxon>
    </lineage>
</organism>
<evidence type="ECO:0000256" key="1">
    <source>
        <dbReference type="SAM" id="Coils"/>
    </source>
</evidence>
<sequence>MKKNVVLLRVSTDMQDFDAQKNGIDRYVKENNIVVHKTIEEKGVSGYKTKLEDREGLQELIQMALNDELNSIIVFNQDRLGRRLEILSFMTIMNEQNVKVYSVTEGILNEDNDTSELIQAIKFWTANYESKKTSLRVKNGKRATIEKNAYSGGVANFGYKVVDRKLVIDEEESEVVKFIYENYIDYGCKRTLELLEEKNILKRGEKWTKPKVFSILKNNIYRGKKQYQDELLDFPELQIISDAMFQKAQERAKSRNTRGTRRYTNRTDILFEGLLFHKCEDGLERKLNIDYVNTTAGRVHTYRCKHCKEIRAQITKNFNSAKIEPILIENIKSVMNSISIKELEQKYNEEITKSTRTIAKNIDIINKLIDKKKKAIDSAMKEIEKIFMGESNIDINIPSNMIKKIEGEIKELEEQLKVHQKELQDLGNTTSNAMYLLDRYKNFEYLFDNSTNEERKVILQDLVNKIVINKDEINIQLNIY</sequence>
<reference evidence="4 5" key="1">
    <citation type="submission" date="2014-04" db="EMBL/GenBank/DDBJ databases">
        <authorList>
            <person name="Hornung B.V."/>
        </authorList>
    </citation>
    <scope>NUCLEOTIDE SEQUENCE [LARGE SCALE GENOMIC DNA]</scope>
    <source>
        <strain evidence="4 5">CRIB</strain>
    </source>
</reference>
<dbReference type="RefSeq" id="WP_180703013.1">
    <property type="nucleotide sequence ID" value="NZ_LN555523.1"/>
</dbReference>
<dbReference type="SMART" id="SM00857">
    <property type="entry name" value="Resolvase"/>
    <property type="match status" value="1"/>
</dbReference>
<dbReference type="Proteomes" id="UP000245622">
    <property type="component" value="Chromosome 1"/>
</dbReference>
<keyword evidence="1" id="KW-0175">Coiled coil</keyword>
<evidence type="ECO:0000313" key="4">
    <source>
        <dbReference type="EMBL" id="CED93276.1"/>
    </source>
</evidence>
<dbReference type="SUPFAM" id="SSF53041">
    <property type="entry name" value="Resolvase-like"/>
    <property type="match status" value="1"/>
</dbReference>
<protein>
    <submittedName>
        <fullName evidence="4">Resolvase, N domain</fullName>
    </submittedName>
</protein>
<accession>A0A1V1HZ78</accession>
<dbReference type="InterPro" id="IPR006119">
    <property type="entry name" value="Resolv_N"/>
</dbReference>
<dbReference type="GeneID" id="82204709"/>
<gene>
    <name evidence="4" type="ORF">CRIB_521</name>
</gene>
<evidence type="ECO:0000313" key="5">
    <source>
        <dbReference type="Proteomes" id="UP000245622"/>
    </source>
</evidence>
<dbReference type="Pfam" id="PF00239">
    <property type="entry name" value="Resolvase"/>
    <property type="match status" value="1"/>
</dbReference>
<dbReference type="AlphaFoldDB" id="A0A1V1HZ78"/>
<dbReference type="InterPro" id="IPR036162">
    <property type="entry name" value="Resolvase-like_N_sf"/>
</dbReference>
<dbReference type="PROSITE" id="PS51736">
    <property type="entry name" value="RECOMBINASES_3"/>
    <property type="match status" value="1"/>
</dbReference>
<proteinExistence type="predicted"/>
<dbReference type="Pfam" id="PF07508">
    <property type="entry name" value="Recombinase"/>
    <property type="match status" value="1"/>
</dbReference>
<dbReference type="KEGG" id="ril:CRIB_521"/>
<dbReference type="EMBL" id="LN555523">
    <property type="protein sequence ID" value="CED93276.1"/>
    <property type="molecule type" value="Genomic_DNA"/>
</dbReference>
<dbReference type="PROSITE" id="PS51737">
    <property type="entry name" value="RECOMBINASE_DNA_BIND"/>
    <property type="match status" value="1"/>
</dbReference>
<dbReference type="InterPro" id="IPR050639">
    <property type="entry name" value="SSR_resolvase"/>
</dbReference>
<feature type="coiled-coil region" evidence="1">
    <location>
        <begin position="402"/>
        <end position="429"/>
    </location>
</feature>
<dbReference type="PANTHER" id="PTHR30461">
    <property type="entry name" value="DNA-INVERTASE FROM LAMBDOID PROPHAGE"/>
    <property type="match status" value="1"/>
</dbReference>
<dbReference type="Gene3D" id="3.90.1750.20">
    <property type="entry name" value="Putative Large Serine Recombinase, Chain B, Domain 2"/>
    <property type="match status" value="1"/>
</dbReference>
<dbReference type="InterPro" id="IPR011109">
    <property type="entry name" value="DNA_bind_recombinase_dom"/>
</dbReference>
<dbReference type="CDD" id="cd00338">
    <property type="entry name" value="Ser_Recombinase"/>
    <property type="match status" value="1"/>
</dbReference>
<feature type="domain" description="Resolvase/invertase-type recombinase catalytic" evidence="2">
    <location>
        <begin position="3"/>
        <end position="148"/>
    </location>
</feature>
<name>A0A1V1HZ78_9FIRM</name>